<keyword evidence="2" id="KW-1185">Reference proteome</keyword>
<comment type="caution">
    <text evidence="1">The sequence shown here is derived from an EMBL/GenBank/DDBJ whole genome shotgun (WGS) entry which is preliminary data.</text>
</comment>
<reference evidence="1 2" key="1">
    <citation type="journal article" date="2019" name="Sci. Rep.">
        <title>Orb-weaving spider Araneus ventricosus genome elucidates the spidroin gene catalogue.</title>
        <authorList>
            <person name="Kono N."/>
            <person name="Nakamura H."/>
            <person name="Ohtoshi R."/>
            <person name="Moran D.A.P."/>
            <person name="Shinohara A."/>
            <person name="Yoshida Y."/>
            <person name="Fujiwara M."/>
            <person name="Mori M."/>
            <person name="Tomita M."/>
            <person name="Arakawa K."/>
        </authorList>
    </citation>
    <scope>NUCLEOTIDE SEQUENCE [LARGE SCALE GENOMIC DNA]</scope>
</reference>
<protein>
    <submittedName>
        <fullName evidence="1">Uncharacterized protein</fullName>
    </submittedName>
</protein>
<evidence type="ECO:0000313" key="2">
    <source>
        <dbReference type="Proteomes" id="UP000499080"/>
    </source>
</evidence>
<dbReference type="OrthoDB" id="5326588at2759"/>
<sequence length="98" mass="11322">MTLIPLENVSDSELEHLGREYIVTNVKCRFPAMSVLWLGREFCRGMLGNAGEIERSTPDLGDKLSDHFDDEMWDLKSAQIFLISLLRAEIRIYRDDSM</sequence>
<gene>
    <name evidence="1" type="ORF">AVEN_262733_1</name>
</gene>
<proteinExistence type="predicted"/>
<name>A0A4Y2N2B6_ARAVE</name>
<evidence type="ECO:0000313" key="1">
    <source>
        <dbReference type="EMBL" id="GBN32307.1"/>
    </source>
</evidence>
<dbReference type="Proteomes" id="UP000499080">
    <property type="component" value="Unassembled WGS sequence"/>
</dbReference>
<accession>A0A4Y2N2B6</accession>
<organism evidence="1 2">
    <name type="scientific">Araneus ventricosus</name>
    <name type="common">Orbweaver spider</name>
    <name type="synonym">Epeira ventricosa</name>
    <dbReference type="NCBI Taxonomy" id="182803"/>
    <lineage>
        <taxon>Eukaryota</taxon>
        <taxon>Metazoa</taxon>
        <taxon>Ecdysozoa</taxon>
        <taxon>Arthropoda</taxon>
        <taxon>Chelicerata</taxon>
        <taxon>Arachnida</taxon>
        <taxon>Araneae</taxon>
        <taxon>Araneomorphae</taxon>
        <taxon>Entelegynae</taxon>
        <taxon>Araneoidea</taxon>
        <taxon>Araneidae</taxon>
        <taxon>Araneus</taxon>
    </lineage>
</organism>
<dbReference type="EMBL" id="BGPR01008219">
    <property type="protein sequence ID" value="GBN32307.1"/>
    <property type="molecule type" value="Genomic_DNA"/>
</dbReference>
<dbReference type="AlphaFoldDB" id="A0A4Y2N2B6"/>